<reference evidence="5" key="1">
    <citation type="submission" date="2020-07" db="EMBL/GenBank/DDBJ databases">
        <title>Huge and variable diversity of episymbiotic CPR bacteria and DPANN archaea in groundwater ecosystems.</title>
        <authorList>
            <person name="He C.Y."/>
            <person name="Keren R."/>
            <person name="Whittaker M."/>
            <person name="Farag I.F."/>
            <person name="Doudna J."/>
            <person name="Cate J.H.D."/>
            <person name="Banfield J.F."/>
        </authorList>
    </citation>
    <scope>NUCLEOTIDE SEQUENCE</scope>
    <source>
        <strain evidence="5">NC_groundwater_672_Ag_B-0.1um_62_36</strain>
    </source>
</reference>
<keyword evidence="1" id="KW-0175">Coiled coil</keyword>
<evidence type="ECO:0000256" key="3">
    <source>
        <dbReference type="SAM" id="Phobius"/>
    </source>
</evidence>
<gene>
    <name evidence="5" type="ORF">HYY20_06060</name>
</gene>
<feature type="domain" description="Transglutaminase-like" evidence="4">
    <location>
        <begin position="470"/>
        <end position="541"/>
    </location>
</feature>
<keyword evidence="3" id="KW-0812">Transmembrane</keyword>
<dbReference type="InterPro" id="IPR052901">
    <property type="entry name" value="Bact_TGase-like"/>
</dbReference>
<evidence type="ECO:0000259" key="4">
    <source>
        <dbReference type="SMART" id="SM00460"/>
    </source>
</evidence>
<dbReference type="Gene3D" id="3.10.620.30">
    <property type="match status" value="1"/>
</dbReference>
<dbReference type="Pfam" id="PF11992">
    <property type="entry name" value="TgpA_N"/>
    <property type="match status" value="1"/>
</dbReference>
<dbReference type="InterPro" id="IPR002931">
    <property type="entry name" value="Transglutaminase-like"/>
</dbReference>
<dbReference type="PANTHER" id="PTHR42736:SF1">
    <property type="entry name" value="PROTEIN-GLUTAMINE GAMMA-GLUTAMYLTRANSFERASE"/>
    <property type="match status" value="1"/>
</dbReference>
<feature type="compositionally biased region" description="Low complexity" evidence="2">
    <location>
        <begin position="178"/>
        <end position="190"/>
    </location>
</feature>
<feature type="coiled-coil region" evidence="1">
    <location>
        <begin position="713"/>
        <end position="740"/>
    </location>
</feature>
<feature type="transmembrane region" description="Helical" evidence="3">
    <location>
        <begin position="619"/>
        <end position="638"/>
    </location>
</feature>
<organism evidence="5 6">
    <name type="scientific">Tectimicrobiota bacterium</name>
    <dbReference type="NCBI Taxonomy" id="2528274"/>
    <lineage>
        <taxon>Bacteria</taxon>
        <taxon>Pseudomonadati</taxon>
        <taxon>Nitrospinota/Tectimicrobiota group</taxon>
        <taxon>Candidatus Tectimicrobiota</taxon>
    </lineage>
</organism>
<feature type="transmembrane region" description="Helical" evidence="3">
    <location>
        <begin position="207"/>
        <end position="229"/>
    </location>
</feature>
<dbReference type="EMBL" id="JACPRF010000184">
    <property type="protein sequence ID" value="MBI2876427.1"/>
    <property type="molecule type" value="Genomic_DNA"/>
</dbReference>
<dbReference type="AlphaFoldDB" id="A0A932CPP6"/>
<keyword evidence="3" id="KW-0472">Membrane</keyword>
<name>A0A932CPP6_UNCTE</name>
<dbReference type="Proteomes" id="UP000769766">
    <property type="component" value="Unassembled WGS sequence"/>
</dbReference>
<evidence type="ECO:0000256" key="2">
    <source>
        <dbReference type="SAM" id="MobiDB-lite"/>
    </source>
</evidence>
<feature type="transmembrane region" description="Helical" evidence="3">
    <location>
        <begin position="52"/>
        <end position="70"/>
    </location>
</feature>
<dbReference type="PANTHER" id="PTHR42736">
    <property type="entry name" value="PROTEIN-GLUTAMINE GAMMA-GLUTAMYLTRANSFERASE"/>
    <property type="match status" value="1"/>
</dbReference>
<feature type="transmembrane region" description="Helical" evidence="3">
    <location>
        <begin position="76"/>
        <end position="95"/>
    </location>
</feature>
<dbReference type="InterPro" id="IPR025403">
    <property type="entry name" value="TgpA-like_C"/>
</dbReference>
<sequence>MRFLKAFWLTSYLLISIGALSLILAEGHLPFVLLVLGAVLVGGWGEGAGRSLLLAPAWGIPLVGLAFSFFVLDSLWLADTVVDALVHFLMLVQAIKLLQPKTDRDYFQLYTISFIQLVVTSVLASTVLYALFFLLYVLVGSWALTLFHFKRESQRLSSLLWESEGKWTPQEGTPAALPSPSGSPSGVPGPEEGALTAALDPVITLPFFWGTLGINLLVILITGFLFLLFPRVGMGFVQKRFWQSQAMTGFSEEVRLGEIGLIKENSSVVMRVELLGEGPWPIMGLRWRGVALDYYTGRGWRLSHPQRRMYQPDPRGYFKLDPEEAPSQRGMLLKQRFTLNGMDTQVLFGAYPAVGLTGKFFLISMDATGSLYAPSAHYLGTRYILYSLLFPQGRPPRRVAGLRAPPSIQQRYLQLPPLSPRIGRLARQVTQGISDPWEQAKRIEICLKSKYRYTLHRGDPGGREPVEHFLFHEKRGHCEYFASAMVLLLRSLGLPSRLVNGFVEGEWNDFGRYYLVRQRDAHSWVEVYFPAWGWLSFDPTPAGVPTTSGWLGVGGKYWDALQLKWYSYVIDYSLQDQRRLARGVGDRLSTARQLLGEPLRLWSRLSGYLFPLRKEGRKWAWMGVVLSAVLVGVLLYRVRHRIGWAYRGRRGVGSRTVKFYEQLLRVLERQGYSRQEGHTPWEFCQMVLSQEGEAYREVALITDQYYQVRYGGKKLSAEELMEIEKSLQRLEERIHQERLERLEK</sequence>
<keyword evidence="3" id="KW-1133">Transmembrane helix</keyword>
<feature type="transmembrane region" description="Helical" evidence="3">
    <location>
        <begin position="29"/>
        <end position="45"/>
    </location>
</feature>
<proteinExistence type="predicted"/>
<dbReference type="SMART" id="SM00460">
    <property type="entry name" value="TGc"/>
    <property type="match status" value="1"/>
</dbReference>
<dbReference type="Pfam" id="PF01841">
    <property type="entry name" value="Transglut_core"/>
    <property type="match status" value="1"/>
</dbReference>
<evidence type="ECO:0000256" key="1">
    <source>
        <dbReference type="SAM" id="Coils"/>
    </source>
</evidence>
<dbReference type="Pfam" id="PF13559">
    <property type="entry name" value="DUF4129"/>
    <property type="match status" value="1"/>
</dbReference>
<comment type="caution">
    <text evidence="5">The sequence shown here is derived from an EMBL/GenBank/DDBJ whole genome shotgun (WGS) entry which is preliminary data.</text>
</comment>
<accession>A0A932CPP6</accession>
<feature type="transmembrane region" description="Helical" evidence="3">
    <location>
        <begin position="7"/>
        <end position="23"/>
    </location>
</feature>
<dbReference type="InterPro" id="IPR038765">
    <property type="entry name" value="Papain-like_cys_pep_sf"/>
</dbReference>
<protein>
    <submittedName>
        <fullName evidence="5">DUF3488 domain-containing protein</fullName>
    </submittedName>
</protein>
<evidence type="ECO:0000313" key="5">
    <source>
        <dbReference type="EMBL" id="MBI2876427.1"/>
    </source>
</evidence>
<evidence type="ECO:0000313" key="6">
    <source>
        <dbReference type="Proteomes" id="UP000769766"/>
    </source>
</evidence>
<dbReference type="InterPro" id="IPR021878">
    <property type="entry name" value="TgpA_N"/>
</dbReference>
<dbReference type="SUPFAM" id="SSF54001">
    <property type="entry name" value="Cysteine proteinases"/>
    <property type="match status" value="1"/>
</dbReference>
<feature type="region of interest" description="Disordered" evidence="2">
    <location>
        <begin position="169"/>
        <end position="190"/>
    </location>
</feature>